<dbReference type="GO" id="GO:0016829">
    <property type="term" value="F:lyase activity"/>
    <property type="evidence" value="ECO:0007669"/>
    <property type="project" value="UniProtKB-KW"/>
</dbReference>
<evidence type="ECO:0000313" key="3">
    <source>
        <dbReference type="Proteomes" id="UP000239772"/>
    </source>
</evidence>
<dbReference type="AlphaFoldDB" id="A0A2T1HXF5"/>
<dbReference type="PANTHER" id="PTHR43345">
    <property type="entry name" value="3-ISOPROPYLMALATE DEHYDRATASE SMALL SUBUNIT 2-RELATED-RELATED"/>
    <property type="match status" value="1"/>
</dbReference>
<keyword evidence="3" id="KW-1185">Reference proteome</keyword>
<dbReference type="InterPro" id="IPR015928">
    <property type="entry name" value="Aconitase/3IPM_dehydase_swvl"/>
</dbReference>
<protein>
    <submittedName>
        <fullName evidence="2">3-isopropylmalate dehydratase</fullName>
    </submittedName>
</protein>
<dbReference type="InterPro" id="IPR050075">
    <property type="entry name" value="LeuD"/>
</dbReference>
<gene>
    <name evidence="2" type="ORF">SLNSH_03120</name>
</gene>
<dbReference type="Proteomes" id="UP000239772">
    <property type="component" value="Unassembled WGS sequence"/>
</dbReference>
<evidence type="ECO:0000313" key="2">
    <source>
        <dbReference type="EMBL" id="PSC06294.1"/>
    </source>
</evidence>
<dbReference type="Gene3D" id="3.20.19.10">
    <property type="entry name" value="Aconitase, domain 4"/>
    <property type="match status" value="1"/>
</dbReference>
<comment type="caution">
    <text evidence="2">The sequence shown here is derived from an EMBL/GenBank/DDBJ whole genome shotgun (WGS) entry which is preliminary data.</text>
</comment>
<dbReference type="SUPFAM" id="SSF52016">
    <property type="entry name" value="LeuD/IlvD-like"/>
    <property type="match status" value="1"/>
</dbReference>
<dbReference type="OrthoDB" id="9777465at2"/>
<name>A0A2T1HXF5_9HYPH</name>
<dbReference type="PANTHER" id="PTHR43345:SF2">
    <property type="entry name" value="3-ISOPROPYLMALATE DEHYDRATASE SMALL SUBUNIT 1"/>
    <property type="match status" value="1"/>
</dbReference>
<evidence type="ECO:0000256" key="1">
    <source>
        <dbReference type="ARBA" id="ARBA00023239"/>
    </source>
</evidence>
<organism evidence="2 3">
    <name type="scientific">Alsobacter soli</name>
    <dbReference type="NCBI Taxonomy" id="2109933"/>
    <lineage>
        <taxon>Bacteria</taxon>
        <taxon>Pseudomonadati</taxon>
        <taxon>Pseudomonadota</taxon>
        <taxon>Alphaproteobacteria</taxon>
        <taxon>Hyphomicrobiales</taxon>
        <taxon>Alsobacteraceae</taxon>
        <taxon>Alsobacter</taxon>
    </lineage>
</organism>
<dbReference type="RefSeq" id="WP_106335209.1">
    <property type="nucleotide sequence ID" value="NZ_PVZS01000003.1"/>
</dbReference>
<accession>A0A2T1HXF5</accession>
<proteinExistence type="predicted"/>
<sequence length="186" mass="20229">MALTTLRGRVAFIFDEENFDVDQIVGVKNIKITDVEELAKVAMLSYDPEFHAKVRKGDILVGAHNFGYGHPHYPPMRAMRHLGVAGVVAESFSPGYWRGEISMGFPQASCPGILGLVERWDDIEVDFDANEVRNLTRGRSLPMEPLSFADRSMLDAGGLVPYLKRSAAGAQPAAPAGSAPAESRNA</sequence>
<dbReference type="EMBL" id="PVZS01000003">
    <property type="protein sequence ID" value="PSC06294.1"/>
    <property type="molecule type" value="Genomic_DNA"/>
</dbReference>
<reference evidence="3" key="1">
    <citation type="submission" date="2018-03" db="EMBL/GenBank/DDBJ databases">
        <authorList>
            <person name="Sun L."/>
            <person name="Liu H."/>
            <person name="Chen W."/>
            <person name="Huang K."/>
            <person name="Liu W."/>
            <person name="Gao X."/>
        </authorList>
    </citation>
    <scope>NUCLEOTIDE SEQUENCE [LARGE SCALE GENOMIC DNA]</scope>
    <source>
        <strain evidence="3">SH9</strain>
    </source>
</reference>
<keyword evidence="1" id="KW-0456">Lyase</keyword>